<name>A0ABZ0J1V0_9BURK</name>
<protein>
    <submittedName>
        <fullName evidence="6">Alpha/beta fold hydrolase</fullName>
    </submittedName>
</protein>
<dbReference type="Pfam" id="PF07167">
    <property type="entry name" value="PhaC_N"/>
    <property type="match status" value="1"/>
</dbReference>
<reference evidence="6 7" key="1">
    <citation type="submission" date="2023-03" db="EMBL/GenBank/DDBJ databases">
        <title>Diaphorobacter basophil sp. nov., isolated from a sewage-treatment plant.</title>
        <authorList>
            <person name="Yang K."/>
        </authorList>
    </citation>
    <scope>NUCLEOTIDE SEQUENCE [LARGE SCALE GENOMIC DNA]</scope>
    <source>
        <strain evidence="6 7">Y-1</strain>
    </source>
</reference>
<dbReference type="SUPFAM" id="SSF53474">
    <property type="entry name" value="alpha/beta-Hydrolases"/>
    <property type="match status" value="1"/>
</dbReference>
<dbReference type="Pfam" id="PF00561">
    <property type="entry name" value="Abhydrolase_1"/>
    <property type="match status" value="1"/>
</dbReference>
<dbReference type="RefSeq" id="WP_317700996.1">
    <property type="nucleotide sequence ID" value="NZ_CP136921.1"/>
</dbReference>
<dbReference type="InterPro" id="IPR000073">
    <property type="entry name" value="AB_hydrolase_1"/>
</dbReference>
<keyword evidence="1" id="KW-0808">Transferase</keyword>
<accession>A0ABZ0J1V0</accession>
<gene>
    <name evidence="6" type="ORF">P4826_14000</name>
</gene>
<dbReference type="Proteomes" id="UP001303211">
    <property type="component" value="Chromosome"/>
</dbReference>
<evidence type="ECO:0000313" key="7">
    <source>
        <dbReference type="Proteomes" id="UP001303211"/>
    </source>
</evidence>
<evidence type="ECO:0000259" key="4">
    <source>
        <dbReference type="Pfam" id="PF00561"/>
    </source>
</evidence>
<keyword evidence="7" id="KW-1185">Reference proteome</keyword>
<feature type="domain" description="Poly-beta-hydroxybutyrate polymerase N-terminal" evidence="5">
    <location>
        <begin position="162"/>
        <end position="331"/>
    </location>
</feature>
<evidence type="ECO:0000256" key="1">
    <source>
        <dbReference type="ARBA" id="ARBA00022679"/>
    </source>
</evidence>
<evidence type="ECO:0000256" key="2">
    <source>
        <dbReference type="ARBA" id="ARBA00023315"/>
    </source>
</evidence>
<evidence type="ECO:0000259" key="5">
    <source>
        <dbReference type="Pfam" id="PF07167"/>
    </source>
</evidence>
<feature type="region of interest" description="Disordered" evidence="3">
    <location>
        <begin position="1"/>
        <end position="41"/>
    </location>
</feature>
<dbReference type="InterPro" id="IPR029058">
    <property type="entry name" value="AB_hydrolase_fold"/>
</dbReference>
<dbReference type="PANTHER" id="PTHR36837">
    <property type="entry name" value="POLY(3-HYDROXYALKANOATE) POLYMERASE SUBUNIT PHAC"/>
    <property type="match status" value="1"/>
</dbReference>
<dbReference type="PANTHER" id="PTHR36837:SF5">
    <property type="entry name" value="POLY-3-HYDROXYBUTYRATE SYNTHASE"/>
    <property type="match status" value="1"/>
</dbReference>
<organism evidence="6 7">
    <name type="scientific">Diaphorobacter limosus</name>
    <dbReference type="NCBI Taxonomy" id="3036128"/>
    <lineage>
        <taxon>Bacteria</taxon>
        <taxon>Pseudomonadati</taxon>
        <taxon>Pseudomonadota</taxon>
        <taxon>Betaproteobacteria</taxon>
        <taxon>Burkholderiales</taxon>
        <taxon>Comamonadaceae</taxon>
        <taxon>Diaphorobacter</taxon>
    </lineage>
</organism>
<keyword evidence="2" id="KW-0012">Acyltransferase</keyword>
<dbReference type="GO" id="GO:0016787">
    <property type="term" value="F:hydrolase activity"/>
    <property type="evidence" value="ECO:0007669"/>
    <property type="project" value="UniProtKB-KW"/>
</dbReference>
<evidence type="ECO:0000256" key="3">
    <source>
        <dbReference type="SAM" id="MobiDB-lite"/>
    </source>
</evidence>
<proteinExistence type="predicted"/>
<sequence>MATKTTSAGSARTTAATGAKRTAGKTAAATTPAVRTTAAAGAKRVVGKSDAATTATAATRVAKKARSAADTAAKLSGSASKAGLSALGTASDLGGLVAEASRNTLAINPLIGLNKRDVASAAGSLLKAVASTPRRASTHLGRYVKELGQVAKGKSELVPDPKDRRFADPAWKSNALYARLMQSYLATQKELSHFIDQSALNKLEKGRAHFFASLITDALAPSNWLFGNPAAVRKIVDTGGDNLVKGLKNLIHDARHNHMLPSMVDATPFKVGETIATSPGQVVLRHEMFELLQFAPTTPQVHARPLVMSPPQVNKYYAIDLTPDKSLVKWATDSGVQLFVVSWRNPTVEHRHWGLDDYVRALDAAVDATCKITGSTDVNMWGSCSGGMTLAAYLAWLAATGKPKVANTTWAVCVLDTEAAIEDSTLGLFNSPATIRAAKARSRRKGFVDGAEMASMFAWLRPNDLIWNYWVNNYLLGNRPPAYDVLAWNADTTRLPGQYHCDLLELVEKNPYVNAGTLEVLGVPVDMGQVKLGAYVIAGITDHITPWRACYGTARLFGPETTFVLANAGHLQSMINPPGVPKAFFFSGPAATDDPMAWAEGAQPSKQEGSWWPHWREWIKGKSGELKPAPAKLGSRKYRPLAPAPGTYVMER</sequence>
<dbReference type="Gene3D" id="3.40.50.1820">
    <property type="entry name" value="alpha/beta hydrolase"/>
    <property type="match status" value="1"/>
</dbReference>
<dbReference type="InterPro" id="IPR010941">
    <property type="entry name" value="PhaC_N"/>
</dbReference>
<keyword evidence="6" id="KW-0378">Hydrolase</keyword>
<dbReference type="EMBL" id="CP136921">
    <property type="protein sequence ID" value="WOO31517.1"/>
    <property type="molecule type" value="Genomic_DNA"/>
</dbReference>
<feature type="domain" description="AB hydrolase-1" evidence="4">
    <location>
        <begin position="333"/>
        <end position="576"/>
    </location>
</feature>
<evidence type="ECO:0000313" key="6">
    <source>
        <dbReference type="EMBL" id="WOO31517.1"/>
    </source>
</evidence>
<dbReference type="InterPro" id="IPR051321">
    <property type="entry name" value="PHA/PHB_synthase"/>
</dbReference>